<name>S7XEQ1_STRMT</name>
<accession>S7XEQ1</accession>
<protein>
    <recommendedName>
        <fullName evidence="3">RNA polymerase sigma-70 region 4 domain-containing protein</fullName>
    </recommendedName>
</protein>
<dbReference type="PATRIC" id="fig|1340486.4.peg.1501"/>
<dbReference type="SUPFAM" id="SSF88659">
    <property type="entry name" value="Sigma3 and sigma4 domains of RNA polymerase sigma factors"/>
    <property type="match status" value="1"/>
</dbReference>
<proteinExistence type="predicted"/>
<evidence type="ECO:0008006" key="3">
    <source>
        <dbReference type="Google" id="ProtNLM"/>
    </source>
</evidence>
<gene>
    <name evidence="1" type="ORF">M060_07040</name>
</gene>
<evidence type="ECO:0000313" key="2">
    <source>
        <dbReference type="Proteomes" id="UP000014973"/>
    </source>
</evidence>
<sequence>MTENNNVIFETMDEFYENLPKIYSEKDFNLLKMRLEGHSNKEISNLLNLQYTNVLFDIKKIVRELPEISEAEQFSELYTNYYVTKDQFLTYCINDGRVYEILSLKYKKGLTKFPTKKFTKKLHVQCENNSVIFETMDEFYEKLPKIYSEKDLNVLKMRLDGHSNKEISNLLNLQYTNILSSIRKLVRELPKIIEVDQFVELYTNYYITKGQFLTYCVNDGRVYEILSLKYKKGLTKFPTREFKKESNEEFENNHKLIDIIQSEHLEDVLEQKIKNIEFLKYRLDGLSLQEIGEKYSISRQRVYQILQRLLFQLPPIIEEEKFSDIYSSFDIPEDIFTLVFHEDSRVYNFLDLKYKKGSVDILDELARGDYSEEVKRIIEPLYLKKYMNREQLLIHTLSKYSETQQYFTSDDMFYLYNSEAEELNLPKLKVNNSLSLMNNAERYKNVIYSNGKGYRHYSVDIDDDKIAKIKEIFTDIEFGCYHMDLIFKNHLELMKELEIYSGSELHNLCKTYELVIPDIILRRNPEFTKGDIDKVTFIKQQIAIRNGISITDFTKEIYNEFGLQENSLTSFISKNLPDVLINGQLYIGDEERISKLSGLKEKLLDNIYLVSDFEKILARHTEYDISITSDVLYNLGFYQRGDFIIRSDFRGVKAILEEEIKTRRILDLSELPPTLVYALNQKPVIIPYMESEYKILKIAEKKYLNLTFIKNRDFFVRNFKNFIRNVESFVSENHYFTLESIIKDGFHDGLIDDGFSIISLERLLVNSKLISIVYSATNRSMLKKAILFYKSDDKKTLDDFFQDLLLEYGSCNVEDFIADIEQQYGIEFYEADVIERLINVGAVYSKTLNKLYVDKAEYLNEVYK</sequence>
<comment type="caution">
    <text evidence="1">The sequence shown here is derived from an EMBL/GenBank/DDBJ whole genome shotgun (WGS) entry which is preliminary data.</text>
</comment>
<dbReference type="Gene3D" id="1.10.10.10">
    <property type="entry name" value="Winged helix-like DNA-binding domain superfamily/Winged helix DNA-binding domain"/>
    <property type="match status" value="1"/>
</dbReference>
<organism evidence="1 2">
    <name type="scientific">Streptococcus mitis 29/42</name>
    <dbReference type="NCBI Taxonomy" id="1340486"/>
    <lineage>
        <taxon>Bacteria</taxon>
        <taxon>Bacillati</taxon>
        <taxon>Bacillota</taxon>
        <taxon>Bacilli</taxon>
        <taxon>Lactobacillales</taxon>
        <taxon>Streptococcaceae</taxon>
        <taxon>Streptococcus</taxon>
        <taxon>Streptococcus mitis group</taxon>
    </lineage>
</organism>
<dbReference type="AlphaFoldDB" id="S7XEQ1"/>
<dbReference type="InterPro" id="IPR013324">
    <property type="entry name" value="RNA_pol_sigma_r3/r4-like"/>
</dbReference>
<dbReference type="Proteomes" id="UP000014973">
    <property type="component" value="Unassembled WGS sequence"/>
</dbReference>
<dbReference type="InterPro" id="IPR036388">
    <property type="entry name" value="WH-like_DNA-bd_sf"/>
</dbReference>
<dbReference type="EMBL" id="ATAB01000010">
    <property type="protein sequence ID" value="EPR93955.1"/>
    <property type="molecule type" value="Genomic_DNA"/>
</dbReference>
<reference evidence="1 2" key="1">
    <citation type="submission" date="2013-06" db="EMBL/GenBank/DDBJ databases">
        <title>Genome sequencing of Streptococcus mitis strains.</title>
        <authorList>
            <person name="Ikryannikova L.N."/>
            <person name="Ilina E.N."/>
            <person name="Kostryukova E.S."/>
            <person name="Semashko T.A."/>
            <person name="Savinova T.A."/>
            <person name="Karpova I.Y."/>
            <person name="Larin A.K."/>
            <person name="Ischenko D.S."/>
            <person name="Dubovickaya V.A."/>
            <person name="Sidorenko S.V."/>
            <person name="Govorun V.M."/>
        </authorList>
    </citation>
    <scope>NUCLEOTIDE SEQUENCE [LARGE SCALE GENOMIC DNA]</scope>
    <source>
        <strain evidence="1 2">29/42</strain>
    </source>
</reference>
<evidence type="ECO:0000313" key="1">
    <source>
        <dbReference type="EMBL" id="EPR93955.1"/>
    </source>
</evidence>